<sequence>MRIILSPIAVREQFRFHMIVNLIECYDRKRQCTRLGAIVRDFAEVRHPHDDSAVDYPFLPSSLPPFLPSSLPLPSSPPPFPHPYLLPLLYFIHPPFLHF</sequence>
<evidence type="ECO:0000313" key="1">
    <source>
        <dbReference type="EMBL" id="KDQ53491.1"/>
    </source>
</evidence>
<proteinExistence type="predicted"/>
<gene>
    <name evidence="1" type="ORF">JAAARDRAFT_72454</name>
</gene>
<reference evidence="2" key="1">
    <citation type="journal article" date="2014" name="Proc. Natl. Acad. Sci. U.S.A.">
        <title>Extensive sampling of basidiomycete genomes demonstrates inadequacy of the white-rot/brown-rot paradigm for wood decay fungi.</title>
        <authorList>
            <person name="Riley R."/>
            <person name="Salamov A.A."/>
            <person name="Brown D.W."/>
            <person name="Nagy L.G."/>
            <person name="Floudas D."/>
            <person name="Held B.W."/>
            <person name="Levasseur A."/>
            <person name="Lombard V."/>
            <person name="Morin E."/>
            <person name="Otillar R."/>
            <person name="Lindquist E.A."/>
            <person name="Sun H."/>
            <person name="LaButti K.M."/>
            <person name="Schmutz J."/>
            <person name="Jabbour D."/>
            <person name="Luo H."/>
            <person name="Baker S.E."/>
            <person name="Pisabarro A.G."/>
            <person name="Walton J.D."/>
            <person name="Blanchette R.A."/>
            <person name="Henrissat B."/>
            <person name="Martin F."/>
            <person name="Cullen D."/>
            <person name="Hibbett D.S."/>
            <person name="Grigoriev I.V."/>
        </authorList>
    </citation>
    <scope>NUCLEOTIDE SEQUENCE [LARGE SCALE GENOMIC DNA]</scope>
    <source>
        <strain evidence="2">MUCL 33604</strain>
    </source>
</reference>
<dbReference type="Proteomes" id="UP000027265">
    <property type="component" value="Unassembled WGS sequence"/>
</dbReference>
<organism evidence="1 2">
    <name type="scientific">Jaapia argillacea MUCL 33604</name>
    <dbReference type="NCBI Taxonomy" id="933084"/>
    <lineage>
        <taxon>Eukaryota</taxon>
        <taxon>Fungi</taxon>
        <taxon>Dikarya</taxon>
        <taxon>Basidiomycota</taxon>
        <taxon>Agaricomycotina</taxon>
        <taxon>Agaricomycetes</taxon>
        <taxon>Agaricomycetidae</taxon>
        <taxon>Jaapiales</taxon>
        <taxon>Jaapiaceae</taxon>
        <taxon>Jaapia</taxon>
    </lineage>
</organism>
<dbReference type="InParanoid" id="A0A067PT25"/>
<feature type="non-terminal residue" evidence="1">
    <location>
        <position position="99"/>
    </location>
</feature>
<dbReference type="EMBL" id="KL197733">
    <property type="protein sequence ID" value="KDQ53491.1"/>
    <property type="molecule type" value="Genomic_DNA"/>
</dbReference>
<name>A0A067PT25_9AGAM</name>
<keyword evidence="2" id="KW-1185">Reference proteome</keyword>
<dbReference type="HOGENOM" id="CLU_2326330_0_0_1"/>
<evidence type="ECO:0000313" key="2">
    <source>
        <dbReference type="Proteomes" id="UP000027265"/>
    </source>
</evidence>
<dbReference type="AlphaFoldDB" id="A0A067PT25"/>
<protein>
    <submittedName>
        <fullName evidence="1">Uncharacterized protein</fullName>
    </submittedName>
</protein>
<accession>A0A067PT25</accession>